<dbReference type="EMBL" id="BARV01036467">
    <property type="protein sequence ID" value="GAI54238.1"/>
    <property type="molecule type" value="Genomic_DNA"/>
</dbReference>
<protein>
    <submittedName>
        <fullName evidence="1">Uncharacterized protein</fullName>
    </submittedName>
</protein>
<accession>X1PEH2</accession>
<comment type="caution">
    <text evidence="1">The sequence shown here is derived from an EMBL/GenBank/DDBJ whole genome shotgun (WGS) entry which is preliminary data.</text>
</comment>
<gene>
    <name evidence="1" type="ORF">S06H3_56661</name>
</gene>
<dbReference type="GO" id="GO:0003824">
    <property type="term" value="F:catalytic activity"/>
    <property type="evidence" value="ECO:0007669"/>
    <property type="project" value="InterPro"/>
</dbReference>
<sequence>VINADEIANWADTISNEVFTRVGAGLRRIYITK</sequence>
<name>X1PEH2_9ZZZZ</name>
<evidence type="ECO:0000313" key="1">
    <source>
        <dbReference type="EMBL" id="GAI54238.1"/>
    </source>
</evidence>
<reference evidence="1" key="1">
    <citation type="journal article" date="2014" name="Front. Microbiol.">
        <title>High frequency of phylogenetically diverse reductive dehalogenase-homologous genes in deep subseafloor sedimentary metagenomes.</title>
        <authorList>
            <person name="Kawai M."/>
            <person name="Futagami T."/>
            <person name="Toyoda A."/>
            <person name="Takaki Y."/>
            <person name="Nishi S."/>
            <person name="Hori S."/>
            <person name="Arai W."/>
            <person name="Tsubouchi T."/>
            <person name="Morono Y."/>
            <person name="Uchiyama I."/>
            <person name="Ito T."/>
            <person name="Fujiyama A."/>
            <person name="Inagaki F."/>
            <person name="Takami H."/>
        </authorList>
    </citation>
    <scope>NUCLEOTIDE SEQUENCE</scope>
    <source>
        <strain evidence="1">Expedition CK06-06</strain>
    </source>
</reference>
<dbReference type="Gene3D" id="2.40.37.10">
    <property type="entry name" value="Lyase, Ornithine Decarboxylase, Chain A, domain 1"/>
    <property type="match status" value="1"/>
</dbReference>
<proteinExistence type="predicted"/>
<dbReference type="SUPFAM" id="SSF50621">
    <property type="entry name" value="Alanine racemase C-terminal domain-like"/>
    <property type="match status" value="1"/>
</dbReference>
<dbReference type="InterPro" id="IPR009006">
    <property type="entry name" value="Ala_racemase/Decarboxylase_C"/>
</dbReference>
<feature type="non-terminal residue" evidence="1">
    <location>
        <position position="1"/>
    </location>
</feature>
<dbReference type="AlphaFoldDB" id="X1PEH2"/>
<organism evidence="1">
    <name type="scientific">marine sediment metagenome</name>
    <dbReference type="NCBI Taxonomy" id="412755"/>
    <lineage>
        <taxon>unclassified sequences</taxon>
        <taxon>metagenomes</taxon>
        <taxon>ecological metagenomes</taxon>
    </lineage>
</organism>